<dbReference type="AlphaFoldDB" id="A0AA86RNH9"/>
<dbReference type="EMBL" id="CAXDID020000015">
    <property type="protein sequence ID" value="CAL5983216.1"/>
    <property type="molecule type" value="Genomic_DNA"/>
</dbReference>
<evidence type="ECO:0000313" key="2">
    <source>
        <dbReference type="EMBL" id="CAI9976773.1"/>
    </source>
</evidence>
<organism evidence="2">
    <name type="scientific">Hexamita inflata</name>
    <dbReference type="NCBI Taxonomy" id="28002"/>
    <lineage>
        <taxon>Eukaryota</taxon>
        <taxon>Metamonada</taxon>
        <taxon>Diplomonadida</taxon>
        <taxon>Hexamitidae</taxon>
        <taxon>Hexamitinae</taxon>
        <taxon>Hexamita</taxon>
    </lineage>
</organism>
<protein>
    <submittedName>
        <fullName evidence="3">Hypothetical_protein</fullName>
    </submittedName>
</protein>
<evidence type="ECO:0000313" key="1">
    <source>
        <dbReference type="EMBL" id="CAI9976771.1"/>
    </source>
</evidence>
<accession>A0AA86RNH9</accession>
<reference evidence="2" key="1">
    <citation type="submission" date="2023-06" db="EMBL/GenBank/DDBJ databases">
        <authorList>
            <person name="Kurt Z."/>
        </authorList>
    </citation>
    <scope>NUCLEOTIDE SEQUENCE</scope>
</reference>
<evidence type="ECO:0000313" key="3">
    <source>
        <dbReference type="EMBL" id="CAL5983212.1"/>
    </source>
</evidence>
<sequence length="104" mass="11796">MSAVHLAAVEFILSFYFCVNQQLMSLSVRSRSKTKPIYYLFLDQVTANFVRIRRKSLFSKDVQVSRRQAVANSVGAACFSVYQFGAHGFRGKVEGQRPCDLHIT</sequence>
<name>A0AA86RNH9_9EUKA</name>
<gene>
    <name evidence="1" type="ORF">HINF_LOCUS64416</name>
    <name evidence="2" type="ORF">HINF_LOCUS64418</name>
    <name evidence="3" type="ORF">HINF_LOCUS7517</name>
    <name evidence="4" type="ORF">HINF_LOCUS7519</name>
</gene>
<evidence type="ECO:0000313" key="5">
    <source>
        <dbReference type="Proteomes" id="UP001642409"/>
    </source>
</evidence>
<dbReference type="Proteomes" id="UP001642409">
    <property type="component" value="Unassembled WGS sequence"/>
</dbReference>
<keyword evidence="5" id="KW-1185">Reference proteome</keyword>
<dbReference type="EMBL" id="CATOUU010001174">
    <property type="protein sequence ID" value="CAI9976771.1"/>
    <property type="molecule type" value="Genomic_DNA"/>
</dbReference>
<comment type="caution">
    <text evidence="2">The sequence shown here is derived from an EMBL/GenBank/DDBJ whole genome shotgun (WGS) entry which is preliminary data.</text>
</comment>
<proteinExistence type="predicted"/>
<evidence type="ECO:0000313" key="4">
    <source>
        <dbReference type="EMBL" id="CAL5983216.1"/>
    </source>
</evidence>
<reference evidence="3 5" key="2">
    <citation type="submission" date="2024-07" db="EMBL/GenBank/DDBJ databases">
        <authorList>
            <person name="Akdeniz Z."/>
        </authorList>
    </citation>
    <scope>NUCLEOTIDE SEQUENCE [LARGE SCALE GENOMIC DNA]</scope>
</reference>
<dbReference type="EMBL" id="CATOUU010001174">
    <property type="protein sequence ID" value="CAI9976773.1"/>
    <property type="molecule type" value="Genomic_DNA"/>
</dbReference>
<dbReference type="EMBL" id="CAXDID020000015">
    <property type="protein sequence ID" value="CAL5983212.1"/>
    <property type="molecule type" value="Genomic_DNA"/>
</dbReference>